<dbReference type="EMBL" id="JABAIK010000015">
    <property type="protein sequence ID" value="NLS14059.1"/>
    <property type="molecule type" value="Genomic_DNA"/>
</dbReference>
<keyword evidence="1" id="KW-0378">Hydrolase</keyword>
<dbReference type="GO" id="GO:0016798">
    <property type="term" value="F:hydrolase activity, acting on glycosyl bonds"/>
    <property type="evidence" value="ECO:0007669"/>
    <property type="project" value="InterPro"/>
</dbReference>
<feature type="domain" description="Pesticidal crystal protein Cry22Aa Ig-like" evidence="6">
    <location>
        <begin position="310"/>
        <end position="382"/>
    </location>
</feature>
<evidence type="ECO:0000313" key="8">
    <source>
        <dbReference type="Proteomes" id="UP000535589"/>
    </source>
</evidence>
<dbReference type="Gene3D" id="2.60.120.260">
    <property type="entry name" value="Galactose-binding domain-like"/>
    <property type="match status" value="2"/>
</dbReference>
<dbReference type="PANTHER" id="PTHR15127:SF32">
    <property type="entry name" value="HEAVYWEIGHT, ISOFORM A"/>
    <property type="match status" value="1"/>
</dbReference>
<sequence>MVLGKNTLTCVALLTASALAITGCDSDSESATSQDRLPPQDNGTSNAALSIFDDHINEQWAPFHSENSALAKLVTDPDNISRDALQYTLNKNSDAISGFTARNNEDGHNATNGAPFDAEQYVETGVVEFDLKLLDISELKSAIWLVQLEDVNGNRSELRFQPNSHDDWQHWSFALSDFAHAADANFDMSQLELFLIYPDHPAAKDRAFLIDNMAVYAADTGPDTEPPMIVLNGAETILHTLNTEFIDPGVIVSDNVDQNMTVLVGGDAVDITKVGSYRITYNATDKAGNKANEVIRYVEVIAEDRTPPKLELRGEPTVVINLHDDYVEQGATAVDNVDGDLTTSIEIDSRSVDIAKIGKYSVYYTVEDMAGNQAQLVREVRVVDPNANAIIANGDFELPLTDAWQVDAGQAQLTIVDGELVIDEYRAGSDPWVPSVTYSKIQLTPNMPYALSFDARADTSRKIVAQLGKNLGEAPWYSSVMRDQTVELDTEMHSFRFVFTATDAASEPLDLVYAIGAGPETPITLDNVSLTPVTAEQVPPVIELHGDLEMTMMSDTAFIEPGYTAFDNIDGDVTDEVLVTHNINESVAGEYVVNYDVSDSDGNAATRLKRYVEVLERPKTNLIFNGDFSAPSMAPWVGDGGEGNLEYADGVMKTRAPNSKTVLFKQINVAQGYLKPGQPLDISFSMKGEVTPNGVVTAFVQTANSTSGVTKTEYLPLPAMPPQEWTDYKYTITVGDNPEWGISIHLGATCGAEPGCEATAYFDNVMVTEQ</sequence>
<evidence type="ECO:0000256" key="3">
    <source>
        <dbReference type="SAM" id="MobiDB-lite"/>
    </source>
</evidence>
<dbReference type="Pfam" id="PF16403">
    <property type="entry name" value="Bact_surface_Ig-like"/>
    <property type="match status" value="3"/>
</dbReference>
<dbReference type="Pfam" id="PF02018">
    <property type="entry name" value="CBM_4_9"/>
    <property type="match status" value="2"/>
</dbReference>
<dbReference type="PANTHER" id="PTHR15127">
    <property type="entry name" value="HEAVYWEIGHT, ISOFORM A"/>
    <property type="match status" value="1"/>
</dbReference>
<proteinExistence type="predicted"/>
<dbReference type="InterPro" id="IPR008979">
    <property type="entry name" value="Galactose-bd-like_sf"/>
</dbReference>
<evidence type="ECO:0000256" key="1">
    <source>
        <dbReference type="ARBA" id="ARBA00022801"/>
    </source>
</evidence>
<feature type="domain" description="CBM-cenC" evidence="5">
    <location>
        <begin position="621"/>
        <end position="738"/>
    </location>
</feature>
<protein>
    <submittedName>
        <fullName evidence="7">DUF5011 domain-containing protein</fullName>
    </submittedName>
</protein>
<feature type="chain" id="PRO_5030542268" evidence="4">
    <location>
        <begin position="21"/>
        <end position="770"/>
    </location>
</feature>
<dbReference type="InterPro" id="IPR032179">
    <property type="entry name" value="Cry22Aa_Ig-like"/>
</dbReference>
<dbReference type="AlphaFoldDB" id="A0A7X8TSN2"/>
<feature type="signal peptide" evidence="4">
    <location>
        <begin position="1"/>
        <end position="20"/>
    </location>
</feature>
<dbReference type="SUPFAM" id="SSF49785">
    <property type="entry name" value="Galactose-binding domain-like"/>
    <property type="match status" value="3"/>
</dbReference>
<keyword evidence="4" id="KW-0732">Signal</keyword>
<dbReference type="InterPro" id="IPR051846">
    <property type="entry name" value="SH2_domain_adapters"/>
</dbReference>
<dbReference type="Gene3D" id="2.60.120.430">
    <property type="entry name" value="Galactose-binding lectin"/>
    <property type="match status" value="1"/>
</dbReference>
<gene>
    <name evidence="7" type="ORF">HGP28_14285</name>
</gene>
<accession>A0A7X8TSN2</accession>
<feature type="domain" description="CBM-cenC" evidence="5">
    <location>
        <begin position="388"/>
        <end position="506"/>
    </location>
</feature>
<evidence type="ECO:0000259" key="6">
    <source>
        <dbReference type="Pfam" id="PF16403"/>
    </source>
</evidence>
<dbReference type="InterPro" id="IPR013783">
    <property type="entry name" value="Ig-like_fold"/>
</dbReference>
<dbReference type="GO" id="GO:0001784">
    <property type="term" value="F:phosphotyrosine residue binding"/>
    <property type="evidence" value="ECO:0007669"/>
    <property type="project" value="TreeGrafter"/>
</dbReference>
<evidence type="ECO:0000259" key="5">
    <source>
        <dbReference type="Pfam" id="PF02018"/>
    </source>
</evidence>
<evidence type="ECO:0000313" key="7">
    <source>
        <dbReference type="EMBL" id="NLS14059.1"/>
    </source>
</evidence>
<dbReference type="Proteomes" id="UP000535589">
    <property type="component" value="Unassembled WGS sequence"/>
</dbReference>
<evidence type="ECO:0000256" key="4">
    <source>
        <dbReference type="SAM" id="SignalP"/>
    </source>
</evidence>
<evidence type="ECO:0000256" key="2">
    <source>
        <dbReference type="ARBA" id="ARBA00022999"/>
    </source>
</evidence>
<dbReference type="Gene3D" id="2.60.40.10">
    <property type="entry name" value="Immunoglobulins"/>
    <property type="match status" value="3"/>
</dbReference>
<feature type="domain" description="Pesticidal crystal protein Cry22Aa Ig-like" evidence="6">
    <location>
        <begin position="542"/>
        <end position="614"/>
    </location>
</feature>
<organism evidence="7 8">
    <name type="scientific">Vibrio agarilyticus</name>
    <dbReference type="NCBI Taxonomy" id="2726741"/>
    <lineage>
        <taxon>Bacteria</taxon>
        <taxon>Pseudomonadati</taxon>
        <taxon>Pseudomonadota</taxon>
        <taxon>Gammaproteobacteria</taxon>
        <taxon>Vibrionales</taxon>
        <taxon>Vibrionaceae</taxon>
        <taxon>Vibrio</taxon>
    </lineage>
</organism>
<reference evidence="7 8" key="1">
    <citation type="submission" date="2020-04" db="EMBL/GenBank/DDBJ databases">
        <title>Vibrio sp. SM6, a novel species isolated from seawater.</title>
        <authorList>
            <person name="Wang X."/>
        </authorList>
    </citation>
    <scope>NUCLEOTIDE SEQUENCE [LARGE SCALE GENOMIC DNA]</scope>
    <source>
        <strain evidence="7 8">SM6</strain>
    </source>
</reference>
<feature type="domain" description="Pesticidal crystal protein Cry22Aa Ig-like" evidence="6">
    <location>
        <begin position="229"/>
        <end position="300"/>
    </location>
</feature>
<keyword evidence="2" id="KW-0727">SH2 domain</keyword>
<keyword evidence="8" id="KW-1185">Reference proteome</keyword>
<feature type="region of interest" description="Disordered" evidence="3">
    <location>
        <begin position="25"/>
        <end position="44"/>
    </location>
</feature>
<name>A0A7X8TSN2_9VIBR</name>
<comment type="caution">
    <text evidence="7">The sequence shown here is derived from an EMBL/GenBank/DDBJ whole genome shotgun (WGS) entry which is preliminary data.</text>
</comment>
<dbReference type="RefSeq" id="WP_168837157.1">
    <property type="nucleotide sequence ID" value="NZ_JABAIK010000015.1"/>
</dbReference>
<feature type="compositionally biased region" description="Polar residues" evidence="3">
    <location>
        <begin position="29"/>
        <end position="44"/>
    </location>
</feature>
<dbReference type="InterPro" id="IPR003305">
    <property type="entry name" value="CenC_carb-bd"/>
</dbReference>
<dbReference type="PROSITE" id="PS51257">
    <property type="entry name" value="PROKAR_LIPOPROTEIN"/>
    <property type="match status" value="1"/>
</dbReference>